<evidence type="ECO:0000313" key="1">
    <source>
        <dbReference type="EMBL" id="CAG8698477.1"/>
    </source>
</evidence>
<dbReference type="OrthoDB" id="3361196at2759"/>
<keyword evidence="2" id="KW-1185">Reference proteome</keyword>
<reference evidence="1" key="1">
    <citation type="submission" date="2021-06" db="EMBL/GenBank/DDBJ databases">
        <authorList>
            <person name="Kallberg Y."/>
            <person name="Tangrot J."/>
            <person name="Rosling A."/>
        </authorList>
    </citation>
    <scope>NUCLEOTIDE SEQUENCE</scope>
    <source>
        <strain evidence="1">FL130A</strain>
    </source>
</reference>
<dbReference type="EMBL" id="CAJVPS010018720">
    <property type="protein sequence ID" value="CAG8698477.1"/>
    <property type="molecule type" value="Genomic_DNA"/>
</dbReference>
<organism evidence="1 2">
    <name type="scientific">Ambispora leptoticha</name>
    <dbReference type="NCBI Taxonomy" id="144679"/>
    <lineage>
        <taxon>Eukaryota</taxon>
        <taxon>Fungi</taxon>
        <taxon>Fungi incertae sedis</taxon>
        <taxon>Mucoromycota</taxon>
        <taxon>Glomeromycotina</taxon>
        <taxon>Glomeromycetes</taxon>
        <taxon>Archaeosporales</taxon>
        <taxon>Ambisporaceae</taxon>
        <taxon>Ambispora</taxon>
    </lineage>
</organism>
<sequence>MSKDYDSVFSRQNSAQIFQNITAPQQSVFACGDYFLKPYSVCLDCFRQNQTNTVLNTLVPPAADAIRSACRSVSAIAGYDATNSVNGGVYTGGG</sequence>
<feature type="non-terminal residue" evidence="1">
    <location>
        <position position="94"/>
    </location>
</feature>
<accession>A0A9N9N299</accession>
<evidence type="ECO:0000313" key="2">
    <source>
        <dbReference type="Proteomes" id="UP000789508"/>
    </source>
</evidence>
<name>A0A9N9N299_9GLOM</name>
<comment type="caution">
    <text evidence="1">The sequence shown here is derived from an EMBL/GenBank/DDBJ whole genome shotgun (WGS) entry which is preliminary data.</text>
</comment>
<gene>
    <name evidence="1" type="ORF">ALEPTO_LOCUS11476</name>
</gene>
<dbReference type="PROSITE" id="PS51257">
    <property type="entry name" value="PROKAR_LIPOPROTEIN"/>
    <property type="match status" value="1"/>
</dbReference>
<dbReference type="AlphaFoldDB" id="A0A9N9N299"/>
<protein>
    <submittedName>
        <fullName evidence="1">4847_t:CDS:1</fullName>
    </submittedName>
</protein>
<proteinExistence type="predicted"/>
<dbReference type="Proteomes" id="UP000789508">
    <property type="component" value="Unassembled WGS sequence"/>
</dbReference>